<feature type="transmembrane region" description="Helical" evidence="1">
    <location>
        <begin position="7"/>
        <end position="28"/>
    </location>
</feature>
<name>A0A2K8L6U8_9PROT</name>
<keyword evidence="1" id="KW-1133">Transmembrane helix</keyword>
<evidence type="ECO:0000313" key="3">
    <source>
        <dbReference type="Proteomes" id="UP000231637"/>
    </source>
</evidence>
<feature type="transmembrane region" description="Helical" evidence="1">
    <location>
        <begin position="60"/>
        <end position="80"/>
    </location>
</feature>
<keyword evidence="1" id="KW-0812">Transmembrane</keyword>
<dbReference type="KEGG" id="mfn:Ga0123462_1115"/>
<reference evidence="2 3" key="1">
    <citation type="submission" date="2016-12" db="EMBL/GenBank/DDBJ databases">
        <title>Isolation and genomic insights into novel planktonic Zetaproteobacteria from stratified waters of the Chesapeake Bay.</title>
        <authorList>
            <person name="McAllister S.M."/>
            <person name="Kato S."/>
            <person name="Chan C.S."/>
            <person name="Chiu B.K."/>
            <person name="Field E.K."/>
        </authorList>
    </citation>
    <scope>NUCLEOTIDE SEQUENCE [LARGE SCALE GENOMIC DNA]</scope>
    <source>
        <strain evidence="2 3">CP-8</strain>
    </source>
</reference>
<dbReference type="PROSITE" id="PS51257">
    <property type="entry name" value="PROKAR_LIPOPROTEIN"/>
    <property type="match status" value="1"/>
</dbReference>
<accession>A0A2K8L6U8</accession>
<feature type="transmembrane region" description="Helical" evidence="1">
    <location>
        <begin position="34"/>
        <end position="51"/>
    </location>
</feature>
<evidence type="ECO:0000256" key="1">
    <source>
        <dbReference type="SAM" id="Phobius"/>
    </source>
</evidence>
<keyword evidence="1" id="KW-0472">Membrane</keyword>
<dbReference type="OrthoDB" id="1200103at2"/>
<dbReference type="EMBL" id="CP018800">
    <property type="protein sequence ID" value="ATX81979.1"/>
    <property type="molecule type" value="Genomic_DNA"/>
</dbReference>
<dbReference type="AlphaFoldDB" id="A0A2K8L6U8"/>
<feature type="transmembrane region" description="Helical" evidence="1">
    <location>
        <begin position="163"/>
        <end position="187"/>
    </location>
</feature>
<sequence length="204" mass="23011">MRDFNPLLLRLLRSFTTLFVGGACIGLLHQYDLAAAGVLLVIGSLISWSTYKTRPTFARGFILICGTILTGALGSLVELWGIKNGYWSYNGLTDGRNFPAWLPFAWGFAFVALYRIEEFCIHFLGLRTLKDKIVLAVTLSAILPTWGEIIAINFGVWNYSWDYQMFGVPLLAVPLLVVFHVGIYSLFSFICHRHRLQDPVFGRI</sequence>
<feature type="transmembrane region" description="Helical" evidence="1">
    <location>
        <begin position="100"/>
        <end position="121"/>
    </location>
</feature>
<evidence type="ECO:0000313" key="2">
    <source>
        <dbReference type="EMBL" id="ATX81979.1"/>
    </source>
</evidence>
<keyword evidence="3" id="KW-1185">Reference proteome</keyword>
<proteinExistence type="predicted"/>
<protein>
    <submittedName>
        <fullName evidence="2">Uncharacterized protein</fullName>
    </submittedName>
</protein>
<gene>
    <name evidence="2" type="ORF">Ga0123462_1115</name>
</gene>
<feature type="transmembrane region" description="Helical" evidence="1">
    <location>
        <begin position="133"/>
        <end position="157"/>
    </location>
</feature>
<organism evidence="2 3">
    <name type="scientific">Mariprofundus ferrinatatus</name>
    <dbReference type="NCBI Taxonomy" id="1921087"/>
    <lineage>
        <taxon>Bacteria</taxon>
        <taxon>Pseudomonadati</taxon>
        <taxon>Pseudomonadota</taxon>
        <taxon>Candidatius Mariprofundia</taxon>
        <taxon>Mariprofundales</taxon>
        <taxon>Mariprofundaceae</taxon>
        <taxon>Mariprofundus</taxon>
    </lineage>
</organism>
<dbReference type="Proteomes" id="UP000231637">
    <property type="component" value="Chromosome"/>
</dbReference>
<dbReference type="RefSeq" id="WP_100265378.1">
    <property type="nucleotide sequence ID" value="NZ_CP018800.1"/>
</dbReference>